<dbReference type="EMBL" id="LYMM01000022">
    <property type="protein sequence ID" value="PNU05797.1"/>
    <property type="molecule type" value="Genomic_DNA"/>
</dbReference>
<name>A0A2K2G445_9SPHN</name>
<evidence type="ECO:0000313" key="2">
    <source>
        <dbReference type="Proteomes" id="UP000236327"/>
    </source>
</evidence>
<sequence>MEFVVEISRPTPHRLNQLAITAVEQASEAAFKEPIQAGPGVRLALAWLSLNRVVPEQEIADFWLNLTKPARPGDADGYCRSRDLTVFVNRCKHLSGVRRR</sequence>
<comment type="caution">
    <text evidence="1">The sequence shown here is derived from an EMBL/GenBank/DDBJ whole genome shotgun (WGS) entry which is preliminary data.</text>
</comment>
<evidence type="ECO:0000313" key="1">
    <source>
        <dbReference type="EMBL" id="PNU05797.1"/>
    </source>
</evidence>
<keyword evidence="2" id="KW-1185">Reference proteome</keyword>
<reference evidence="1 2" key="1">
    <citation type="submission" date="2016-05" db="EMBL/GenBank/DDBJ databases">
        <title>Complete genome sequence of Novosphingobium guangzhouense SA925(T).</title>
        <authorList>
            <person name="Sha S."/>
        </authorList>
    </citation>
    <scope>NUCLEOTIDE SEQUENCE [LARGE SCALE GENOMIC DNA]</scope>
    <source>
        <strain evidence="1 2">SA925</strain>
    </source>
</reference>
<proteinExistence type="predicted"/>
<dbReference type="AlphaFoldDB" id="A0A2K2G445"/>
<dbReference type="Proteomes" id="UP000236327">
    <property type="component" value="Unassembled WGS sequence"/>
</dbReference>
<organism evidence="1 2">
    <name type="scientific">Novosphingobium guangzhouense</name>
    <dbReference type="NCBI Taxonomy" id="1850347"/>
    <lineage>
        <taxon>Bacteria</taxon>
        <taxon>Pseudomonadati</taxon>
        <taxon>Pseudomonadota</taxon>
        <taxon>Alphaproteobacteria</taxon>
        <taxon>Sphingomonadales</taxon>
        <taxon>Sphingomonadaceae</taxon>
        <taxon>Novosphingobium</taxon>
    </lineage>
</organism>
<gene>
    <name evidence="1" type="ORF">A8V01_14615</name>
</gene>
<protein>
    <submittedName>
        <fullName evidence="1">Uncharacterized protein</fullName>
    </submittedName>
</protein>
<accession>A0A2K2G445</accession>